<evidence type="ECO:0000313" key="5">
    <source>
        <dbReference type="EMBL" id="MDM7859039.1"/>
    </source>
</evidence>
<dbReference type="RefSeq" id="WP_289362934.1">
    <property type="nucleotide sequence ID" value="NZ_JAUCBP010000001.1"/>
</dbReference>
<feature type="domain" description="SsuA/THI5-like" evidence="4">
    <location>
        <begin position="30"/>
        <end position="170"/>
    </location>
</feature>
<dbReference type="SUPFAM" id="SSF53850">
    <property type="entry name" value="Periplasmic binding protein-like II"/>
    <property type="match status" value="1"/>
</dbReference>
<gene>
    <name evidence="5" type="ORF">QTP81_00290</name>
</gene>
<organism evidence="5 6">
    <name type="scientific">Alteromonas arenosi</name>
    <dbReference type="NCBI Taxonomy" id="3055817"/>
    <lineage>
        <taxon>Bacteria</taxon>
        <taxon>Pseudomonadati</taxon>
        <taxon>Pseudomonadota</taxon>
        <taxon>Gammaproteobacteria</taxon>
        <taxon>Alteromonadales</taxon>
        <taxon>Alteromonadaceae</taxon>
        <taxon>Alteromonas/Salinimonas group</taxon>
        <taxon>Alteromonas</taxon>
    </lineage>
</organism>
<comment type="similarity">
    <text evidence="2">Belongs to the bacterial solute-binding protein SsuA/TauA family.</text>
</comment>
<dbReference type="InterPro" id="IPR015168">
    <property type="entry name" value="SsuA/THI5"/>
</dbReference>
<sequence length="301" mass="34135">MLFLSILLCSCQPKDRLEPVTIVIGSWYGFYPFYYAIEHGIDRQVGIRLKIVEPNNIGNFRRGYMRQQVDFGATSMIEFTNAHRMSQIDIRPVIFTDYSNGGDVIVATRSIQSLADLEGARIAVPSQGIAEYILSLVFDDPVPSNHFAQFKIPEDECADAFKEDLIDACVTYPPMSTFLLENPDLHQIYTTAEHPRRVFDVVWAKPHVSDDLAEKMLKLWFVTLEKVKADPISFYQFVAKIADVPTAAVSESMQGIELLDEGKHREFVEDYADKVKDIVTACQVAKNPNCAQYGEMFEELN</sequence>
<accession>A0ABT7SSS9</accession>
<comment type="caution">
    <text evidence="5">The sequence shown here is derived from an EMBL/GenBank/DDBJ whole genome shotgun (WGS) entry which is preliminary data.</text>
</comment>
<evidence type="ECO:0000256" key="1">
    <source>
        <dbReference type="ARBA" id="ARBA00004418"/>
    </source>
</evidence>
<evidence type="ECO:0000259" key="4">
    <source>
        <dbReference type="Pfam" id="PF09084"/>
    </source>
</evidence>
<keyword evidence="6" id="KW-1185">Reference proteome</keyword>
<reference evidence="5 6" key="1">
    <citation type="submission" date="2023-06" db="EMBL/GenBank/DDBJ databases">
        <title>Alteromonas sp. ASW11-36 isolated from intertidal sand.</title>
        <authorList>
            <person name="Li Y."/>
        </authorList>
    </citation>
    <scope>NUCLEOTIDE SEQUENCE [LARGE SCALE GENOMIC DNA]</scope>
    <source>
        <strain evidence="5 6">ASW11-36</strain>
    </source>
</reference>
<dbReference type="EMBL" id="JAUCBP010000001">
    <property type="protein sequence ID" value="MDM7859039.1"/>
    <property type="molecule type" value="Genomic_DNA"/>
</dbReference>
<comment type="subcellular location">
    <subcellularLocation>
        <location evidence="1">Periplasm</location>
    </subcellularLocation>
</comment>
<dbReference type="PANTHER" id="PTHR30024:SF47">
    <property type="entry name" value="TAURINE-BINDING PERIPLASMIC PROTEIN"/>
    <property type="match status" value="1"/>
</dbReference>
<dbReference type="PANTHER" id="PTHR30024">
    <property type="entry name" value="ALIPHATIC SULFONATES-BINDING PROTEIN-RELATED"/>
    <property type="match status" value="1"/>
</dbReference>
<evidence type="ECO:0000313" key="6">
    <source>
        <dbReference type="Proteomes" id="UP001234343"/>
    </source>
</evidence>
<evidence type="ECO:0000256" key="2">
    <source>
        <dbReference type="ARBA" id="ARBA00010742"/>
    </source>
</evidence>
<protein>
    <submittedName>
        <fullName evidence="5">ABC transporter substrate-binding protein</fullName>
    </submittedName>
</protein>
<proteinExistence type="inferred from homology"/>
<name>A0ABT7SSS9_9ALTE</name>
<dbReference type="Gene3D" id="3.40.190.10">
    <property type="entry name" value="Periplasmic binding protein-like II"/>
    <property type="match status" value="2"/>
</dbReference>
<dbReference type="Proteomes" id="UP001234343">
    <property type="component" value="Unassembled WGS sequence"/>
</dbReference>
<keyword evidence="3" id="KW-0732">Signal</keyword>
<evidence type="ECO:0000256" key="3">
    <source>
        <dbReference type="ARBA" id="ARBA00022729"/>
    </source>
</evidence>
<dbReference type="Pfam" id="PF09084">
    <property type="entry name" value="NMT1"/>
    <property type="match status" value="1"/>
</dbReference>